<dbReference type="Gene3D" id="3.30.160.60">
    <property type="entry name" value="Classic Zinc Finger"/>
    <property type="match status" value="2"/>
</dbReference>
<evidence type="ECO:0000256" key="4">
    <source>
        <dbReference type="ARBA" id="ARBA00022771"/>
    </source>
</evidence>
<dbReference type="InterPro" id="IPR013087">
    <property type="entry name" value="Znf_C2H2_type"/>
</dbReference>
<dbReference type="GO" id="GO:0005634">
    <property type="term" value="C:nucleus"/>
    <property type="evidence" value="ECO:0007669"/>
    <property type="project" value="UniProtKB-SubCell"/>
</dbReference>
<name>A0A5M8PHQ0_9LECA</name>
<dbReference type="PROSITE" id="PS50157">
    <property type="entry name" value="ZINC_FINGER_C2H2_2"/>
    <property type="match status" value="2"/>
</dbReference>
<evidence type="ECO:0000256" key="8">
    <source>
        <dbReference type="SAM" id="MobiDB-lite"/>
    </source>
</evidence>
<dbReference type="InterPro" id="IPR007219">
    <property type="entry name" value="XnlR_reg_dom"/>
</dbReference>
<dbReference type="GO" id="GO:0008270">
    <property type="term" value="F:zinc ion binding"/>
    <property type="evidence" value="ECO:0007669"/>
    <property type="project" value="UniProtKB-KW"/>
</dbReference>
<evidence type="ECO:0000256" key="7">
    <source>
        <dbReference type="PROSITE-ProRule" id="PRU00042"/>
    </source>
</evidence>
<dbReference type="Pfam" id="PF04082">
    <property type="entry name" value="Fungal_trans"/>
    <property type="match status" value="1"/>
</dbReference>
<dbReference type="FunFam" id="3.30.160.60:FF:000576">
    <property type="entry name" value="C2H2 transcription factor (AmdX)"/>
    <property type="match status" value="1"/>
</dbReference>
<dbReference type="PANTHER" id="PTHR40626:SF13">
    <property type="entry name" value="RESPIRATION FACTOR 2-RELATED"/>
    <property type="match status" value="1"/>
</dbReference>
<feature type="compositionally biased region" description="Low complexity" evidence="8">
    <location>
        <begin position="972"/>
        <end position="988"/>
    </location>
</feature>
<feature type="compositionally biased region" description="Low complexity" evidence="8">
    <location>
        <begin position="119"/>
        <end position="141"/>
    </location>
</feature>
<dbReference type="Pfam" id="PF00096">
    <property type="entry name" value="zf-C2H2"/>
    <property type="match status" value="1"/>
</dbReference>
<dbReference type="FunFam" id="3.30.160.60:FF:000446">
    <property type="entry name" value="Zinc finger protein"/>
    <property type="match status" value="1"/>
</dbReference>
<dbReference type="Proteomes" id="UP000324767">
    <property type="component" value="Unassembled WGS sequence"/>
</dbReference>
<dbReference type="GO" id="GO:0000978">
    <property type="term" value="F:RNA polymerase II cis-regulatory region sequence-specific DNA binding"/>
    <property type="evidence" value="ECO:0007669"/>
    <property type="project" value="InterPro"/>
</dbReference>
<feature type="region of interest" description="Disordered" evidence="8">
    <location>
        <begin position="439"/>
        <end position="461"/>
    </location>
</feature>
<evidence type="ECO:0000313" key="10">
    <source>
        <dbReference type="EMBL" id="KAA6408573.1"/>
    </source>
</evidence>
<evidence type="ECO:0000313" key="11">
    <source>
        <dbReference type="Proteomes" id="UP000324767"/>
    </source>
</evidence>
<evidence type="ECO:0000256" key="5">
    <source>
        <dbReference type="ARBA" id="ARBA00022833"/>
    </source>
</evidence>
<dbReference type="GO" id="GO:0000785">
    <property type="term" value="C:chromatin"/>
    <property type="evidence" value="ECO:0007669"/>
    <property type="project" value="TreeGrafter"/>
</dbReference>
<keyword evidence="4 7" id="KW-0863">Zinc-finger</keyword>
<reference evidence="10 11" key="1">
    <citation type="submission" date="2019-09" db="EMBL/GenBank/DDBJ databases">
        <title>The hologenome of the rock-dwelling lichen Lasallia pustulata.</title>
        <authorList>
            <person name="Greshake Tzovaras B."/>
            <person name="Segers F."/>
            <person name="Bicker A."/>
            <person name="Dal Grande F."/>
            <person name="Otte J."/>
            <person name="Hankeln T."/>
            <person name="Schmitt I."/>
            <person name="Ebersberger I."/>
        </authorList>
    </citation>
    <scope>NUCLEOTIDE SEQUENCE [LARGE SCALE GENOMIC DNA]</scope>
    <source>
        <strain evidence="10">A1-1</strain>
    </source>
</reference>
<feature type="domain" description="C2H2-type" evidence="9">
    <location>
        <begin position="51"/>
        <end position="78"/>
    </location>
</feature>
<dbReference type="InterPro" id="IPR051059">
    <property type="entry name" value="VerF-like"/>
</dbReference>
<sequence length="1200" mass="129540">MPTSTSTAGANGNTGTNVSSGNGRPHSKSLNGAPNGNGNFPPPKTDKPRPHICGTCARSFARLEHLKRHERSHTKEKPFECPECTRCFARRDLLLRHQQKLHMTATPASRAKGGRRESTSSTAASGSGRVRKNSVVSSAVAGSGGSGSGWMRPRANTISHVDHATLGMIAAANSSAARHGGLGMAHDHHTSLSGLPGPGGYEFRGMSTAPGHHGNRHGLPKLETNGLNIDVGAGLRTAPPYGGLGTDFDIDDMIFSPASTINPAQLHFTDSPSALTFESPTSPYQQIFSGLPLDQSRIDDDGNFEWIHGFDNQMSFDNPNDQAIEGSSPSAISTTSHSGISEVMLDGSSGPPYTAGLWQTSLMSQAPMTTAYSMDLSNSTFPDVLPLENTSPKTMQGQNGAADQYYTTPPPLTLQSPLSLVHGLPSHFFHPPIVGNSDTLSSSSASVSGSNRHSSVTSVSTDSITDATRQALLTTLSQPSVFGHNHRKYSQPTMSSPLSSAFATRPRSVSSASLPSTYDLQRYVAAYIQYFHPHLPFLHLPSLSFTSPVYTSNLRGLNGHNSFSQSGIAGGGGCLVLAMAAIGALYEFEVAAAKDLFELAKKMIQLYLEERRKADMAAALNGSNSASENPVQNTPLWLVQAMLLNLIYGHNCGDKTSADIANTHCAALVSLARAAELARPLAPGTYPPNESMQNLNRFSGSEDIRMTDDSMSPEEWNSSASAQHDMPDEQAEWYNWRLVEERKRTLYAVFVLSSLLVSAYNHAPALTNSEIRLDLPCDEELWAVDSAEAWHALGGPVIAEQNLTPFASALSSLLTASQRHQFRQTHRSQSHHQPFGSGLSPEDLPDSDLKPSTFGCFILINALHNYIWETRQRHLGLRWTTQETEAMHAHIEAALRAWRAAWASNPKHSLERPNPFGAGPLSADSIPLLDLAYVRLFVNLGRSKEAFWQRDFDGMTDELARGAEIVQHAEHSPTSSPSTTSTSASASTDGNSPALDSHHIKSEQEPASADHGVQQSGQSSKRERHLRKAALYAADSLLMSDKLGVSFTDFNSRELPIQSAMCTFDCAQVLAEWASTVQERVGRYLGILGKDNIDYGQVPAIMLLEDEDFKLLDKISEILRNAEMKMAIGNGAMNAMTTMAAVQGLPNVNDGGFGSKILIVTAYMLERDAVWPVTRLMARSLAIQAAHMKGRAESSVLKVE</sequence>
<dbReference type="CDD" id="cd12148">
    <property type="entry name" value="fungal_TF_MHR"/>
    <property type="match status" value="1"/>
</dbReference>
<feature type="region of interest" description="Disordered" evidence="8">
    <location>
        <begin position="821"/>
        <end position="844"/>
    </location>
</feature>
<feature type="compositionally biased region" description="Low complexity" evidence="8">
    <location>
        <begin position="1"/>
        <end position="23"/>
    </location>
</feature>
<organism evidence="10 11">
    <name type="scientific">Lasallia pustulata</name>
    <dbReference type="NCBI Taxonomy" id="136370"/>
    <lineage>
        <taxon>Eukaryota</taxon>
        <taxon>Fungi</taxon>
        <taxon>Dikarya</taxon>
        <taxon>Ascomycota</taxon>
        <taxon>Pezizomycotina</taxon>
        <taxon>Lecanoromycetes</taxon>
        <taxon>OSLEUM clade</taxon>
        <taxon>Umbilicariomycetidae</taxon>
        <taxon>Umbilicariales</taxon>
        <taxon>Umbilicariaceae</taxon>
        <taxon>Lasallia</taxon>
    </lineage>
</organism>
<dbReference type="SUPFAM" id="SSF57667">
    <property type="entry name" value="beta-beta-alpha zinc fingers"/>
    <property type="match status" value="1"/>
</dbReference>
<dbReference type="PANTHER" id="PTHR40626">
    <property type="entry name" value="MIP31509P"/>
    <property type="match status" value="1"/>
</dbReference>
<dbReference type="GO" id="GO:0000981">
    <property type="term" value="F:DNA-binding transcription factor activity, RNA polymerase II-specific"/>
    <property type="evidence" value="ECO:0007669"/>
    <property type="project" value="InterPro"/>
</dbReference>
<keyword evidence="2" id="KW-0479">Metal-binding</keyword>
<dbReference type="InterPro" id="IPR036236">
    <property type="entry name" value="Znf_C2H2_sf"/>
</dbReference>
<evidence type="ECO:0000256" key="1">
    <source>
        <dbReference type="ARBA" id="ARBA00004123"/>
    </source>
</evidence>
<evidence type="ECO:0000256" key="6">
    <source>
        <dbReference type="ARBA" id="ARBA00023242"/>
    </source>
</evidence>
<comment type="caution">
    <text evidence="10">The sequence shown here is derived from an EMBL/GenBank/DDBJ whole genome shotgun (WGS) entry which is preliminary data.</text>
</comment>
<feature type="domain" description="C2H2-type" evidence="9">
    <location>
        <begin position="79"/>
        <end position="107"/>
    </location>
</feature>
<dbReference type="SMART" id="SM00355">
    <property type="entry name" value="ZnF_C2H2"/>
    <property type="match status" value="2"/>
</dbReference>
<accession>A0A5M8PHQ0</accession>
<dbReference type="GO" id="GO:0006351">
    <property type="term" value="P:DNA-templated transcription"/>
    <property type="evidence" value="ECO:0007669"/>
    <property type="project" value="InterPro"/>
</dbReference>
<feature type="region of interest" description="Disordered" evidence="8">
    <location>
        <begin position="1"/>
        <end position="53"/>
    </location>
</feature>
<evidence type="ECO:0000259" key="9">
    <source>
        <dbReference type="PROSITE" id="PS50157"/>
    </source>
</evidence>
<keyword evidence="3" id="KW-0677">Repeat</keyword>
<evidence type="ECO:0000256" key="2">
    <source>
        <dbReference type="ARBA" id="ARBA00022723"/>
    </source>
</evidence>
<dbReference type="AlphaFoldDB" id="A0A5M8PHQ0"/>
<feature type="region of interest" description="Disordered" evidence="8">
    <location>
        <begin position="968"/>
        <end position="1024"/>
    </location>
</feature>
<dbReference type="OrthoDB" id="10018191at2759"/>
<gene>
    <name evidence="10" type="ORF">FRX48_07655</name>
</gene>
<comment type="subcellular location">
    <subcellularLocation>
        <location evidence="1">Nucleus</location>
    </subcellularLocation>
</comment>
<evidence type="ECO:0000256" key="3">
    <source>
        <dbReference type="ARBA" id="ARBA00022737"/>
    </source>
</evidence>
<keyword evidence="6" id="KW-0539">Nucleus</keyword>
<keyword evidence="5" id="KW-0862">Zinc</keyword>
<feature type="compositionally biased region" description="Basic residues" evidence="8">
    <location>
        <begin position="821"/>
        <end position="830"/>
    </location>
</feature>
<feature type="region of interest" description="Disordered" evidence="8">
    <location>
        <begin position="102"/>
        <end position="154"/>
    </location>
</feature>
<dbReference type="EMBL" id="VXIT01000013">
    <property type="protein sequence ID" value="KAA6408573.1"/>
    <property type="molecule type" value="Genomic_DNA"/>
</dbReference>
<dbReference type="PROSITE" id="PS00028">
    <property type="entry name" value="ZINC_FINGER_C2H2_1"/>
    <property type="match status" value="2"/>
</dbReference>
<protein>
    <recommendedName>
        <fullName evidence="9">C2H2-type domain-containing protein</fullName>
    </recommendedName>
</protein>
<proteinExistence type="predicted"/>